<sequence>MIKQPKVYIKSLDVVLPVEVINYHEKIVEVYFNDSADNVPYNFDEVEFIYGTGIKDKNGKEIEHGDILKTEFAGILPIKFHNVYGFYAVKEDDKYWFAEETEDEVNETLSKTEVIGNLYENKDLLEVR</sequence>
<proteinExistence type="predicted"/>
<accession>A0A8S5MCL4</accession>
<dbReference type="Gene3D" id="2.30.30.290">
    <property type="entry name" value="YopX-like domains"/>
    <property type="match status" value="1"/>
</dbReference>
<dbReference type="SUPFAM" id="SSF159006">
    <property type="entry name" value="YopX-like"/>
    <property type="match status" value="1"/>
</dbReference>
<evidence type="ECO:0000259" key="1">
    <source>
        <dbReference type="Pfam" id="PF09643"/>
    </source>
</evidence>
<name>A0A8S5MCL4_9CAUD</name>
<dbReference type="Pfam" id="PF09643">
    <property type="entry name" value="YopX"/>
    <property type="match status" value="1"/>
</dbReference>
<reference evidence="2" key="1">
    <citation type="journal article" date="2021" name="Proc. Natl. Acad. Sci. U.S.A.">
        <title>A Catalog of Tens of Thousands of Viruses from Human Metagenomes Reveals Hidden Associations with Chronic Diseases.</title>
        <authorList>
            <person name="Tisza M.J."/>
            <person name="Buck C.B."/>
        </authorList>
    </citation>
    <scope>NUCLEOTIDE SEQUENCE</scope>
    <source>
        <strain evidence="2">Cti6f5</strain>
    </source>
</reference>
<organism evidence="2">
    <name type="scientific">Siphoviridae sp. cti6f5</name>
    <dbReference type="NCBI Taxonomy" id="2826430"/>
    <lineage>
        <taxon>Viruses</taxon>
        <taxon>Duplodnaviria</taxon>
        <taxon>Heunggongvirae</taxon>
        <taxon>Uroviricota</taxon>
        <taxon>Caudoviricetes</taxon>
    </lineage>
</organism>
<evidence type="ECO:0000313" key="2">
    <source>
        <dbReference type="EMBL" id="DAD80053.1"/>
    </source>
</evidence>
<feature type="domain" description="YopX protein" evidence="1">
    <location>
        <begin position="39"/>
        <end position="126"/>
    </location>
</feature>
<dbReference type="EMBL" id="BK014878">
    <property type="protein sequence ID" value="DAD80053.1"/>
    <property type="molecule type" value="Genomic_DNA"/>
</dbReference>
<protein>
    <submittedName>
        <fullName evidence="2">YopX protein</fullName>
    </submittedName>
</protein>
<dbReference type="InterPro" id="IPR023385">
    <property type="entry name" value="YopX-like_C"/>
</dbReference>
<dbReference type="InterPro" id="IPR019096">
    <property type="entry name" value="YopX_protein"/>
</dbReference>